<comment type="similarity">
    <text evidence="1">Belongs to the AB hydrolase superfamily. AB hydrolase 2 family.</text>
</comment>
<evidence type="ECO:0000313" key="4">
    <source>
        <dbReference type="EMBL" id="MCJ2184916.1"/>
    </source>
</evidence>
<dbReference type="Pfam" id="PF02230">
    <property type="entry name" value="Abhydrolase_2"/>
    <property type="match status" value="1"/>
</dbReference>
<dbReference type="Gene3D" id="3.40.50.1820">
    <property type="entry name" value="alpha/beta hydrolase"/>
    <property type="match status" value="1"/>
</dbReference>
<dbReference type="SUPFAM" id="SSF53474">
    <property type="entry name" value="alpha/beta-Hydrolases"/>
    <property type="match status" value="1"/>
</dbReference>
<reference evidence="4" key="1">
    <citation type="submission" date="2022-03" db="EMBL/GenBank/DDBJ databases">
        <title>Identification of a novel bacterium isolated from mangrove sediments.</title>
        <authorList>
            <person name="Pan X."/>
        </authorList>
    </citation>
    <scope>NUCLEOTIDE SEQUENCE</scope>
    <source>
        <strain evidence="4">B1949</strain>
    </source>
</reference>
<evidence type="ECO:0000259" key="3">
    <source>
        <dbReference type="Pfam" id="PF02230"/>
    </source>
</evidence>
<evidence type="ECO:0000313" key="5">
    <source>
        <dbReference type="Proteomes" id="UP001162881"/>
    </source>
</evidence>
<proteinExistence type="inferred from homology"/>
<feature type="domain" description="Phospholipase/carboxylesterase/thioesterase" evidence="3">
    <location>
        <begin position="6"/>
        <end position="124"/>
    </location>
</feature>
<protein>
    <submittedName>
        <fullName evidence="4">Prolyl oligopeptidase family serine peptidase</fullName>
    </submittedName>
</protein>
<gene>
    <name evidence="4" type="ORF">MTR62_19825</name>
</gene>
<dbReference type="InterPro" id="IPR003140">
    <property type="entry name" value="PLipase/COase/thioEstase"/>
</dbReference>
<dbReference type="PANTHER" id="PTHR10655:SF17">
    <property type="entry name" value="LYSOPHOSPHOLIPASE-LIKE PROTEIN 1"/>
    <property type="match status" value="1"/>
</dbReference>
<keyword evidence="2" id="KW-0378">Hydrolase</keyword>
<evidence type="ECO:0000256" key="1">
    <source>
        <dbReference type="ARBA" id="ARBA00006499"/>
    </source>
</evidence>
<name>A0ABT0BIN0_9SPHN</name>
<dbReference type="Proteomes" id="UP001162881">
    <property type="component" value="Unassembled WGS sequence"/>
</dbReference>
<dbReference type="InterPro" id="IPR029058">
    <property type="entry name" value="AB_hydrolase_fold"/>
</dbReference>
<organism evidence="4 5">
    <name type="scientific">Novosphingobium organovorum</name>
    <dbReference type="NCBI Taxonomy" id="2930092"/>
    <lineage>
        <taxon>Bacteria</taxon>
        <taxon>Pseudomonadati</taxon>
        <taxon>Pseudomonadota</taxon>
        <taxon>Alphaproteobacteria</taxon>
        <taxon>Sphingomonadales</taxon>
        <taxon>Sphingomonadaceae</taxon>
        <taxon>Novosphingobium</taxon>
    </lineage>
</organism>
<comment type="caution">
    <text evidence="4">The sequence shown here is derived from an EMBL/GenBank/DDBJ whole genome shotgun (WGS) entry which is preliminary data.</text>
</comment>
<dbReference type="InterPro" id="IPR050565">
    <property type="entry name" value="LYPA1-2/EST-like"/>
</dbReference>
<sequence length="126" mass="13050">MLSLLQNSKRPGFTSDRLLLVGISQGTMMALHVGLRRKETVVGIVGVSGTLVAPDLLEADIRGRPPVLLVHGTQDEVVPFRSMGLADAAFTAAGVPVEMHVSPGLGHSVGQDGLEAAAAFARTVIG</sequence>
<accession>A0ABT0BIN0</accession>
<keyword evidence="5" id="KW-1185">Reference proteome</keyword>
<evidence type="ECO:0000256" key="2">
    <source>
        <dbReference type="ARBA" id="ARBA00022801"/>
    </source>
</evidence>
<dbReference type="PANTHER" id="PTHR10655">
    <property type="entry name" value="LYSOPHOSPHOLIPASE-RELATED"/>
    <property type="match status" value="1"/>
</dbReference>
<dbReference type="EMBL" id="JALHLF010000172">
    <property type="protein sequence ID" value="MCJ2184916.1"/>
    <property type="molecule type" value="Genomic_DNA"/>
</dbReference>